<protein>
    <recommendedName>
        <fullName evidence="8">NACHT domain-containing protein</fullName>
    </recommendedName>
</protein>
<evidence type="ECO:0000256" key="3">
    <source>
        <dbReference type="PROSITE-ProRule" id="PRU00023"/>
    </source>
</evidence>
<evidence type="ECO:0000313" key="7">
    <source>
        <dbReference type="Proteomes" id="UP000606974"/>
    </source>
</evidence>
<feature type="repeat" description="ANK" evidence="3">
    <location>
        <begin position="1312"/>
        <end position="1344"/>
    </location>
</feature>
<dbReference type="Gene3D" id="1.25.40.20">
    <property type="entry name" value="Ankyrin repeat-containing domain"/>
    <property type="match status" value="4"/>
</dbReference>
<evidence type="ECO:0000313" key="6">
    <source>
        <dbReference type="EMBL" id="KAF7505418.1"/>
    </source>
</evidence>
<feature type="repeat" description="ANK" evidence="3">
    <location>
        <begin position="1140"/>
        <end position="1172"/>
    </location>
</feature>
<keyword evidence="2 3" id="KW-0040">ANK repeat</keyword>
<dbReference type="Pfam" id="PF13637">
    <property type="entry name" value="Ank_4"/>
    <property type="match status" value="1"/>
</dbReference>
<name>A0A8H7AAV4_9EURO</name>
<dbReference type="PROSITE" id="PS50297">
    <property type="entry name" value="ANK_REP_REGION"/>
    <property type="match status" value="7"/>
</dbReference>
<organism evidence="6 7">
    <name type="scientific">Endocarpon pusillum</name>
    <dbReference type="NCBI Taxonomy" id="364733"/>
    <lineage>
        <taxon>Eukaryota</taxon>
        <taxon>Fungi</taxon>
        <taxon>Dikarya</taxon>
        <taxon>Ascomycota</taxon>
        <taxon>Pezizomycotina</taxon>
        <taxon>Eurotiomycetes</taxon>
        <taxon>Chaetothyriomycetidae</taxon>
        <taxon>Verrucariales</taxon>
        <taxon>Verrucariaceae</taxon>
        <taxon>Endocarpon</taxon>
    </lineage>
</organism>
<feature type="repeat" description="ANK" evidence="3">
    <location>
        <begin position="938"/>
        <end position="970"/>
    </location>
</feature>
<dbReference type="SMART" id="SM00248">
    <property type="entry name" value="ANK"/>
    <property type="match status" value="14"/>
</dbReference>
<feature type="repeat" description="ANK" evidence="3">
    <location>
        <begin position="1244"/>
        <end position="1278"/>
    </location>
</feature>
<dbReference type="PANTHER" id="PTHR24173:SF74">
    <property type="entry name" value="ANKYRIN REPEAT DOMAIN-CONTAINING PROTEIN 16"/>
    <property type="match status" value="1"/>
</dbReference>
<evidence type="ECO:0000259" key="4">
    <source>
        <dbReference type="Pfam" id="PF22939"/>
    </source>
</evidence>
<gene>
    <name evidence="6" type="ORF">GJ744_000964</name>
</gene>
<dbReference type="OrthoDB" id="5416940at2759"/>
<dbReference type="Pfam" id="PF00023">
    <property type="entry name" value="Ank"/>
    <property type="match status" value="1"/>
</dbReference>
<dbReference type="PANTHER" id="PTHR24173">
    <property type="entry name" value="ANKYRIN REPEAT CONTAINING"/>
    <property type="match status" value="1"/>
</dbReference>
<keyword evidence="7" id="KW-1185">Reference proteome</keyword>
<proteinExistence type="predicted"/>
<keyword evidence="1" id="KW-0677">Repeat</keyword>
<dbReference type="InterPro" id="IPR036770">
    <property type="entry name" value="Ankyrin_rpt-contain_sf"/>
</dbReference>
<dbReference type="InterPro" id="IPR027417">
    <property type="entry name" value="P-loop_NTPase"/>
</dbReference>
<dbReference type="SUPFAM" id="SSF48403">
    <property type="entry name" value="Ankyrin repeat"/>
    <property type="match status" value="2"/>
</dbReference>
<dbReference type="InterPro" id="IPR002110">
    <property type="entry name" value="Ankyrin_rpt"/>
</dbReference>
<dbReference type="PROSITE" id="PS50088">
    <property type="entry name" value="ANK_REPEAT"/>
    <property type="match status" value="8"/>
</dbReference>
<feature type="repeat" description="ANK" evidence="3">
    <location>
        <begin position="1279"/>
        <end position="1311"/>
    </location>
</feature>
<dbReference type="Pfam" id="PF24883">
    <property type="entry name" value="NPHP3_N"/>
    <property type="match status" value="1"/>
</dbReference>
<evidence type="ECO:0000259" key="5">
    <source>
        <dbReference type="Pfam" id="PF24883"/>
    </source>
</evidence>
<sequence length="1376" mass="152397">MGDPYSIVAGAAGIVSLGLTVCSGLLEYYGSWRDSPSDVVTMCESLEALTKTFQLLDEKVRHPLLDRASVDRVTESIISCAAGVQKLKSKLDKIRHVKPGMSAHLQRAQYPFRQKTLTTMHQTISDLRSNLGLAASTLQLDLSVTSFHRLNELDTKVKNLMDTSGVSSTKVLDGISELRLAQKEERLRSISAEEREAIDWLSPLDFASKHADAVSRRQQGTGRWLLENSGFRSWIQTPGKVLWCPGIPGAGKTILASTVIDHLEENHKRRRAAVAYVYCVYNGAQQTAVSLLGSLLKQLALQDNAIMDDIKSCQKQHVRCGTRPSLHEISALLHSQVRNFDEVFIIIDALDECPGVDQARNNFLNGVRSLLPHIQLMVTSRRIPCIESMFKEDTQLEIRAHDEDIRTFIESHIQLQKELVDVLEGHDDVQSVIVSRLLEKTNGMFLLAALHMESLSKEDNIRDIRESLRKLPEDLDSLYDGALQRIKRQDRRKAARADQVLTLINCAFRPLTMEEVRQALSIRPDDTVLDVEALPRVDSLLSACCGLVVVEDESQIVRLVHYTAEEYFARIHQYRGPEAHWNIAGTLITYLNFTTFATYPPSNDRKHHESIRSNDDVNPKREEIAEQTIALPSKIAASRKGIGQLLQKNVLLRYAAVNWGNHAREAVANFSQEDFKGLLLSRSATTKIHDNHVKSIWDLKEIIPKLLQNKANIACANEVLYQAEWRRYFNRPSSQFSVNATDLHIAAAFGIQYLVRDCLQQGAYIDGGDAKGTTALHLAAANGHVEVVQLLLDSNCSIDLRDVYGRTALQCSVAAARVSVVHLLLQRGSRPPKSLPGRSNTSLITLAAERGHREIVVLLAEHETNQAERDEEMGKALQVAASRENGGIVSLLLQEGKSWHIPKEYVESAMLTAARENRLIIITRLLKAGVDVNAFSGSSPTPLGEAARYGCLEAVQLLLEAGADVNIKDNYGDRPLHAASSVDVVVLLLERGADIDALGQHNQSVMVRVANKGWKDKSAEIIVQRLLERGANPTAQDDFGRTALDYSVLEGNKSLVEILLRYHNLDLTRRISMLRLATLYHAFTHHHIEAIDQLLAKAEISCLESMPKLLLPYIPAQYGHEQAMHIFLKLGAGVEGKDSNGRTALHLASMKGHIAIVQLLVNWNADVNALTPLGHTPLMLSARGGNRTITEILLNSGADIDMRDKGSARVYGTALVHAVRFNQMAMIKLLIERGADMNIGQLHGGGTILHVAAYSYRCTPSCMELLIEEGVDLESRDDLGRTPLAVAARLGHTISVQSLLDKGADLESRDNLGQTPLVLAVRNGRIENVSLLLAKGADPRALASHVVPEDESVYVFHFDHAVKMVQMKLSFQPTTD</sequence>
<feature type="repeat" description="ANK" evidence="3">
    <location>
        <begin position="1173"/>
        <end position="1205"/>
    </location>
</feature>
<dbReference type="Pfam" id="PF22939">
    <property type="entry name" value="WHD_GPIID"/>
    <property type="match status" value="1"/>
</dbReference>
<dbReference type="InterPro" id="IPR056884">
    <property type="entry name" value="NPHP3-like_N"/>
</dbReference>
<dbReference type="PRINTS" id="PR01415">
    <property type="entry name" value="ANKYRIN"/>
</dbReference>
<dbReference type="InterPro" id="IPR054471">
    <property type="entry name" value="GPIID_WHD"/>
</dbReference>
<evidence type="ECO:0000256" key="1">
    <source>
        <dbReference type="ARBA" id="ARBA00022737"/>
    </source>
</evidence>
<feature type="domain" description="GPI inositol-deacylase winged helix" evidence="4">
    <location>
        <begin position="493"/>
        <end position="568"/>
    </location>
</feature>
<accession>A0A8H7AAV4</accession>
<dbReference type="EMBL" id="JAACFV010000110">
    <property type="protein sequence ID" value="KAF7505418.1"/>
    <property type="molecule type" value="Genomic_DNA"/>
</dbReference>
<comment type="caution">
    <text evidence="6">The sequence shown here is derived from an EMBL/GenBank/DDBJ whole genome shotgun (WGS) entry which is preliminary data.</text>
</comment>
<dbReference type="Pfam" id="PF12796">
    <property type="entry name" value="Ank_2"/>
    <property type="match status" value="4"/>
</dbReference>
<dbReference type="SUPFAM" id="SSF52540">
    <property type="entry name" value="P-loop containing nucleoside triphosphate hydrolases"/>
    <property type="match status" value="1"/>
</dbReference>
<feature type="repeat" description="ANK" evidence="3">
    <location>
        <begin position="771"/>
        <end position="803"/>
    </location>
</feature>
<dbReference type="Proteomes" id="UP000606974">
    <property type="component" value="Unassembled WGS sequence"/>
</dbReference>
<dbReference type="Gene3D" id="3.40.50.300">
    <property type="entry name" value="P-loop containing nucleotide triphosphate hydrolases"/>
    <property type="match status" value="1"/>
</dbReference>
<feature type="repeat" description="ANK" evidence="3">
    <location>
        <begin position="1213"/>
        <end position="1242"/>
    </location>
</feature>
<feature type="domain" description="Nephrocystin 3-like N-terminal" evidence="5">
    <location>
        <begin position="220"/>
        <end position="381"/>
    </location>
</feature>
<reference evidence="6" key="1">
    <citation type="submission" date="2020-02" db="EMBL/GenBank/DDBJ databases">
        <authorList>
            <person name="Palmer J.M."/>
        </authorList>
    </citation>
    <scope>NUCLEOTIDE SEQUENCE</scope>
    <source>
        <strain evidence="6">EPUS1.4</strain>
        <tissue evidence="6">Thallus</tissue>
    </source>
</reference>
<evidence type="ECO:0000256" key="2">
    <source>
        <dbReference type="ARBA" id="ARBA00023043"/>
    </source>
</evidence>
<evidence type="ECO:0008006" key="8">
    <source>
        <dbReference type="Google" id="ProtNLM"/>
    </source>
</evidence>